<keyword evidence="5" id="KW-0460">Magnesium</keyword>
<feature type="transmembrane region" description="Helical" evidence="10">
    <location>
        <begin position="227"/>
        <end position="254"/>
    </location>
</feature>
<evidence type="ECO:0000256" key="9">
    <source>
        <dbReference type="SAM" id="MobiDB-lite"/>
    </source>
</evidence>
<evidence type="ECO:0000256" key="5">
    <source>
        <dbReference type="ARBA" id="ARBA00022842"/>
    </source>
</evidence>
<evidence type="ECO:0000256" key="3">
    <source>
        <dbReference type="ARBA" id="ARBA00022448"/>
    </source>
</evidence>
<feature type="transmembrane region" description="Helical" evidence="10">
    <location>
        <begin position="166"/>
        <end position="185"/>
    </location>
</feature>
<evidence type="ECO:0000256" key="1">
    <source>
        <dbReference type="ARBA" id="ARBA00004141"/>
    </source>
</evidence>
<feature type="domain" description="SLC41A/MgtE integral membrane" evidence="11">
    <location>
        <begin position="299"/>
        <end position="428"/>
    </location>
</feature>
<dbReference type="InterPro" id="IPR045349">
    <property type="entry name" value="SLC41A1-3"/>
</dbReference>
<dbReference type="InterPro" id="IPR006667">
    <property type="entry name" value="SLC41_membr_dom"/>
</dbReference>
<evidence type="ECO:0000256" key="10">
    <source>
        <dbReference type="SAM" id="Phobius"/>
    </source>
</evidence>
<feature type="domain" description="SLC41A/MgtE integral membrane" evidence="11">
    <location>
        <begin position="123"/>
        <end position="251"/>
    </location>
</feature>
<dbReference type="SUPFAM" id="SSF161093">
    <property type="entry name" value="MgtE membrane domain-like"/>
    <property type="match status" value="2"/>
</dbReference>
<keyword evidence="4 10" id="KW-0812">Transmembrane</keyword>
<protein>
    <recommendedName>
        <fullName evidence="11">SLC41A/MgtE integral membrane domain-containing protein</fullName>
    </recommendedName>
</protein>
<feature type="transmembrane region" description="Helical" evidence="10">
    <location>
        <begin position="295"/>
        <end position="317"/>
    </location>
</feature>
<comment type="subcellular location">
    <subcellularLocation>
        <location evidence="1">Membrane</location>
        <topology evidence="1">Multi-pass membrane protein</topology>
    </subcellularLocation>
</comment>
<evidence type="ECO:0000256" key="2">
    <source>
        <dbReference type="ARBA" id="ARBA00009749"/>
    </source>
</evidence>
<dbReference type="EMBL" id="KN837227">
    <property type="protein sequence ID" value="KIJ32441.1"/>
    <property type="molecule type" value="Genomic_DNA"/>
</dbReference>
<evidence type="ECO:0000256" key="4">
    <source>
        <dbReference type="ARBA" id="ARBA00022692"/>
    </source>
</evidence>
<keyword evidence="8 10" id="KW-0472">Membrane</keyword>
<keyword evidence="6 10" id="KW-1133">Transmembrane helix</keyword>
<dbReference type="PANTHER" id="PTHR16228:SF7">
    <property type="entry name" value="SLC41A_MGTE INTEGRAL MEMBRANE DOMAIN-CONTAINING PROTEIN"/>
    <property type="match status" value="1"/>
</dbReference>
<dbReference type="AlphaFoldDB" id="A0A0C9V4V8"/>
<dbReference type="OrthoDB" id="666972at2759"/>
<evidence type="ECO:0000313" key="12">
    <source>
        <dbReference type="EMBL" id="KIJ32441.1"/>
    </source>
</evidence>
<evidence type="ECO:0000256" key="7">
    <source>
        <dbReference type="ARBA" id="ARBA00023065"/>
    </source>
</evidence>
<organism evidence="12 13">
    <name type="scientific">Sphaerobolus stellatus (strain SS14)</name>
    <dbReference type="NCBI Taxonomy" id="990650"/>
    <lineage>
        <taxon>Eukaryota</taxon>
        <taxon>Fungi</taxon>
        <taxon>Dikarya</taxon>
        <taxon>Basidiomycota</taxon>
        <taxon>Agaricomycotina</taxon>
        <taxon>Agaricomycetes</taxon>
        <taxon>Phallomycetidae</taxon>
        <taxon>Geastrales</taxon>
        <taxon>Sphaerobolaceae</taxon>
        <taxon>Sphaerobolus</taxon>
    </lineage>
</organism>
<name>A0A0C9V4V8_SPHS4</name>
<dbReference type="PANTHER" id="PTHR16228">
    <property type="entry name" value="DIVALENT CATION TRANSPORTER SOLUTE CARRIER FAMILY 41"/>
    <property type="match status" value="1"/>
</dbReference>
<evidence type="ECO:0000259" key="11">
    <source>
        <dbReference type="Pfam" id="PF01769"/>
    </source>
</evidence>
<evidence type="ECO:0000256" key="8">
    <source>
        <dbReference type="ARBA" id="ARBA00023136"/>
    </source>
</evidence>
<dbReference type="Proteomes" id="UP000054279">
    <property type="component" value="Unassembled WGS sequence"/>
</dbReference>
<accession>A0A0C9V4V8</accession>
<dbReference type="GO" id="GO:0005886">
    <property type="term" value="C:plasma membrane"/>
    <property type="evidence" value="ECO:0007669"/>
    <property type="project" value="TreeGrafter"/>
</dbReference>
<evidence type="ECO:0000256" key="6">
    <source>
        <dbReference type="ARBA" id="ARBA00022989"/>
    </source>
</evidence>
<comment type="similarity">
    <text evidence="2">Belongs to the SLC41A transporter family.</text>
</comment>
<feature type="transmembrane region" description="Helical" evidence="10">
    <location>
        <begin position="371"/>
        <end position="391"/>
    </location>
</feature>
<proteinExistence type="inferred from homology"/>
<dbReference type="HOGENOM" id="CLU_018207_4_0_1"/>
<evidence type="ECO:0000313" key="13">
    <source>
        <dbReference type="Proteomes" id="UP000054279"/>
    </source>
</evidence>
<feature type="transmembrane region" description="Helical" evidence="10">
    <location>
        <begin position="338"/>
        <end position="365"/>
    </location>
</feature>
<keyword evidence="13" id="KW-1185">Reference proteome</keyword>
<feature type="region of interest" description="Disordered" evidence="9">
    <location>
        <begin position="1"/>
        <end position="20"/>
    </location>
</feature>
<gene>
    <name evidence="12" type="ORF">M422DRAFT_783433</name>
</gene>
<keyword evidence="7" id="KW-0406">Ion transport</keyword>
<dbReference type="Gene3D" id="1.10.357.20">
    <property type="entry name" value="SLC41 divalent cation transporters, integral membrane domain"/>
    <property type="match status" value="2"/>
</dbReference>
<dbReference type="InterPro" id="IPR036739">
    <property type="entry name" value="SLC41_membr_dom_sf"/>
</dbReference>
<dbReference type="Pfam" id="PF01769">
    <property type="entry name" value="MgtE"/>
    <property type="match status" value="2"/>
</dbReference>
<feature type="transmembrane region" description="Helical" evidence="10">
    <location>
        <begin position="261"/>
        <end position="283"/>
    </location>
</feature>
<reference evidence="12 13" key="1">
    <citation type="submission" date="2014-06" db="EMBL/GenBank/DDBJ databases">
        <title>Evolutionary Origins and Diversification of the Mycorrhizal Mutualists.</title>
        <authorList>
            <consortium name="DOE Joint Genome Institute"/>
            <consortium name="Mycorrhizal Genomics Consortium"/>
            <person name="Kohler A."/>
            <person name="Kuo A."/>
            <person name="Nagy L.G."/>
            <person name="Floudas D."/>
            <person name="Copeland A."/>
            <person name="Barry K.W."/>
            <person name="Cichocki N."/>
            <person name="Veneault-Fourrey C."/>
            <person name="LaButti K."/>
            <person name="Lindquist E.A."/>
            <person name="Lipzen A."/>
            <person name="Lundell T."/>
            <person name="Morin E."/>
            <person name="Murat C."/>
            <person name="Riley R."/>
            <person name="Ohm R."/>
            <person name="Sun H."/>
            <person name="Tunlid A."/>
            <person name="Henrissat B."/>
            <person name="Grigoriev I.V."/>
            <person name="Hibbett D.S."/>
            <person name="Martin F."/>
        </authorList>
    </citation>
    <scope>NUCLEOTIDE SEQUENCE [LARGE SCALE GENOMIC DNA]</scope>
    <source>
        <strain evidence="12 13">SS14</strain>
    </source>
</reference>
<dbReference type="GO" id="GO:0008324">
    <property type="term" value="F:monoatomic cation transmembrane transporter activity"/>
    <property type="evidence" value="ECO:0007669"/>
    <property type="project" value="InterPro"/>
</dbReference>
<sequence>MQPGFQKSKEVQYEEEEDEQLELATLNGRHIQEADNLNYEVDGGDEDEAGRALLGSELSPTFHTRSRKKVEEQTNRQFVNGILIETVPTLFLTTIGLTLTGEMLERVAAWQALRRVNELYILIPMLNNLKGNLEMNLSSRLSTAANIGDLDDVTTRMSIILGNLSLVQVQALLVSLIAALLSFFLGKYVMSSAETTPSATRRSLSIFRRKPVPPPPMEISNSGLREFGVLLSTAMASASTSGMILGSFMCSLILNEHVSSLIYMGWVPLLGAMAISSGTGMVLDRFVNQYEGFGLLSIVIGGLPGAVGSVFVSRYSTALHAAAHQTYPDKESAAGSRNLLTTVTLFLVTLPVLLLFLGVIVLIGWIQLPPLFIGVFIPVFCVSVLISLTTARILTGFLWSRGLDPDTYALPIQTSLVDLTGQLMLVACYEIVSALGANVKSRPLPLPPLPP</sequence>
<keyword evidence="3" id="KW-0813">Transport</keyword>